<protein>
    <submittedName>
        <fullName evidence="1">Uncharacterized protein</fullName>
    </submittedName>
</protein>
<keyword evidence="2" id="KW-1185">Reference proteome</keyword>
<organism evidence="1 2">
    <name type="scientific">Mucilaginibacter pineti</name>
    <dbReference type="NCBI Taxonomy" id="1391627"/>
    <lineage>
        <taxon>Bacteria</taxon>
        <taxon>Pseudomonadati</taxon>
        <taxon>Bacteroidota</taxon>
        <taxon>Sphingobacteriia</taxon>
        <taxon>Sphingobacteriales</taxon>
        <taxon>Sphingobacteriaceae</taxon>
        <taxon>Mucilaginibacter</taxon>
    </lineage>
</organism>
<dbReference type="STRING" id="1391627.SAMN05216464_1318"/>
<dbReference type="EMBL" id="FNAI01000031">
    <property type="protein sequence ID" value="SDF78933.1"/>
    <property type="molecule type" value="Genomic_DNA"/>
</dbReference>
<evidence type="ECO:0000313" key="2">
    <source>
        <dbReference type="Proteomes" id="UP000199072"/>
    </source>
</evidence>
<dbReference type="AlphaFoldDB" id="A0A1G7NY80"/>
<gene>
    <name evidence="1" type="ORF">SAMN05216464_1318</name>
</gene>
<proteinExistence type="predicted"/>
<evidence type="ECO:0000313" key="1">
    <source>
        <dbReference type="EMBL" id="SDF78933.1"/>
    </source>
</evidence>
<accession>A0A1G7NY80</accession>
<reference evidence="1 2" key="1">
    <citation type="submission" date="2016-10" db="EMBL/GenBank/DDBJ databases">
        <authorList>
            <person name="de Groot N.N."/>
        </authorList>
    </citation>
    <scope>NUCLEOTIDE SEQUENCE [LARGE SCALE GENOMIC DNA]</scope>
    <source>
        <strain evidence="1 2">47C3B</strain>
    </source>
</reference>
<dbReference type="RefSeq" id="WP_205411400.1">
    <property type="nucleotide sequence ID" value="NZ_FNAI01000031.1"/>
</dbReference>
<dbReference type="Proteomes" id="UP000199072">
    <property type="component" value="Unassembled WGS sequence"/>
</dbReference>
<name>A0A1G7NY80_9SPHI</name>
<sequence>MQQLPIPENEEARLKTLHNYQILNSLAEDEFDRITELASNLRYAYFTCISVR</sequence>